<protein>
    <submittedName>
        <fullName evidence="4">Uncharacterized protein</fullName>
    </submittedName>
</protein>
<sequence length="521" mass="57523">MIAEMPHIKRKQQGGGSRSDKEQSMKKKIRRPEKIISVAQMPHNKRKQRGGGSLSDKEQSMKKKKVRRPEKMISGSVAGYNQWTAPPVSGICPRPRFWHGAVVIQDKMYVYGGNCTCEGSPKCSCLSFGIHFLSDLHVLDLKTWAWLKLVDDNLGWRYRGRGTPRAGHSLIAWDNRLLLIAGHTKDSSNTILVKEFDLRSNTWLDLKTKGDAPIARGGHSVSLCGNSLVIFGGQDAAEASRLNDLHILDLVSREWCKPVTGGVPPAPRVDHAAAVYADRNLLIFGGSTNDGFCNDLHVFNLDSWEWSTPKVHGEIPTPRSGHAGATIGDIWYIVGGSSANSGPNTIVLNMSTYEWSVVTTGSTGHDFVGIEGLSLVVSSYEGEHVLVSFGGANLCSSSEVNVLKPSHESISKITEKVDSSVDDAAAPENFHAKELQYALKQLEAERLRTLKLEAEVSALKQKQLELHEFLVDAELNHREAEGLRLELLEEFAELKQYVETLETSQKELQQLRLSGNKLPAF</sequence>
<organism evidence="4 5">
    <name type="scientific">Cuscuta australis</name>
    <dbReference type="NCBI Taxonomy" id="267555"/>
    <lineage>
        <taxon>Eukaryota</taxon>
        <taxon>Viridiplantae</taxon>
        <taxon>Streptophyta</taxon>
        <taxon>Embryophyta</taxon>
        <taxon>Tracheophyta</taxon>
        <taxon>Spermatophyta</taxon>
        <taxon>Magnoliopsida</taxon>
        <taxon>eudicotyledons</taxon>
        <taxon>Gunneridae</taxon>
        <taxon>Pentapetalae</taxon>
        <taxon>asterids</taxon>
        <taxon>lamiids</taxon>
        <taxon>Solanales</taxon>
        <taxon>Convolvulaceae</taxon>
        <taxon>Cuscuteae</taxon>
        <taxon>Cuscuta</taxon>
        <taxon>Cuscuta subgen. Grammica</taxon>
        <taxon>Cuscuta sect. Cleistogrammica</taxon>
    </lineage>
</organism>
<proteinExistence type="predicted"/>
<keyword evidence="5" id="KW-1185">Reference proteome</keyword>
<dbReference type="SUPFAM" id="SSF117281">
    <property type="entry name" value="Kelch motif"/>
    <property type="match status" value="2"/>
</dbReference>
<dbReference type="EMBL" id="NQVE01000170">
    <property type="protein sequence ID" value="RAL42474.1"/>
    <property type="molecule type" value="Genomic_DNA"/>
</dbReference>
<dbReference type="Proteomes" id="UP000249390">
    <property type="component" value="Unassembled WGS sequence"/>
</dbReference>
<dbReference type="GO" id="GO:0000062">
    <property type="term" value="F:fatty-acyl-CoA binding"/>
    <property type="evidence" value="ECO:0007669"/>
    <property type="project" value="TreeGrafter"/>
</dbReference>
<keyword evidence="2" id="KW-0677">Repeat</keyword>
<dbReference type="Pfam" id="PF24681">
    <property type="entry name" value="Kelch_KLHDC2_KLHL20_DRC7"/>
    <property type="match status" value="1"/>
</dbReference>
<dbReference type="PANTHER" id="PTHR46093:SF3">
    <property type="entry name" value="ACYL-COA-BINDING DOMAIN-CONTAINING PROTEIN 4"/>
    <property type="match status" value="1"/>
</dbReference>
<evidence type="ECO:0000313" key="5">
    <source>
        <dbReference type="Proteomes" id="UP000249390"/>
    </source>
</evidence>
<evidence type="ECO:0000256" key="1">
    <source>
        <dbReference type="ARBA" id="ARBA00022441"/>
    </source>
</evidence>
<accession>A0A328DAF8</accession>
<gene>
    <name evidence="4" type="ORF">DM860_016761</name>
</gene>
<dbReference type="GO" id="GO:0006869">
    <property type="term" value="P:lipid transport"/>
    <property type="evidence" value="ECO:0007669"/>
    <property type="project" value="TreeGrafter"/>
</dbReference>
<dbReference type="GO" id="GO:0005829">
    <property type="term" value="C:cytosol"/>
    <property type="evidence" value="ECO:0007669"/>
    <property type="project" value="TreeGrafter"/>
</dbReference>
<evidence type="ECO:0000313" key="4">
    <source>
        <dbReference type="EMBL" id="RAL42474.1"/>
    </source>
</evidence>
<evidence type="ECO:0000256" key="2">
    <source>
        <dbReference type="ARBA" id="ARBA00022737"/>
    </source>
</evidence>
<comment type="caution">
    <text evidence="4">The sequence shown here is derived from an EMBL/GenBank/DDBJ whole genome shotgun (WGS) entry which is preliminary data.</text>
</comment>
<dbReference type="PANTHER" id="PTHR46093">
    <property type="entry name" value="ACYL-COA-BINDING DOMAIN-CONTAINING PROTEIN 5"/>
    <property type="match status" value="1"/>
</dbReference>
<dbReference type="InterPro" id="IPR015915">
    <property type="entry name" value="Kelch-typ_b-propeller"/>
</dbReference>
<name>A0A328DAF8_9ASTE</name>
<feature type="region of interest" description="Disordered" evidence="3">
    <location>
        <begin position="1"/>
        <end position="71"/>
    </location>
</feature>
<dbReference type="Gene3D" id="2.120.10.80">
    <property type="entry name" value="Kelch-type beta propeller"/>
    <property type="match status" value="2"/>
</dbReference>
<reference evidence="4 5" key="1">
    <citation type="submission" date="2018-06" db="EMBL/GenBank/DDBJ databases">
        <title>The Genome of Cuscuta australis (Dodder) Provides Insight into the Evolution of Plant Parasitism.</title>
        <authorList>
            <person name="Liu H."/>
        </authorList>
    </citation>
    <scope>NUCLEOTIDE SEQUENCE [LARGE SCALE GENOMIC DNA]</scope>
    <source>
        <strain evidence="5">cv. Yunnan</strain>
        <tissue evidence="4">Vines</tissue>
    </source>
</reference>
<evidence type="ECO:0000256" key="3">
    <source>
        <dbReference type="SAM" id="MobiDB-lite"/>
    </source>
</evidence>
<dbReference type="AlphaFoldDB" id="A0A328DAF8"/>
<keyword evidence="1" id="KW-0880">Kelch repeat</keyword>